<reference evidence="1" key="1">
    <citation type="submission" date="2020-08" db="EMBL/GenBank/DDBJ databases">
        <title>Multicomponent nature underlies the extraordinary mechanical properties of spider dragline silk.</title>
        <authorList>
            <person name="Kono N."/>
            <person name="Nakamura H."/>
            <person name="Mori M."/>
            <person name="Yoshida Y."/>
            <person name="Ohtoshi R."/>
            <person name="Malay A.D."/>
            <person name="Moran D.A.P."/>
            <person name="Tomita M."/>
            <person name="Numata K."/>
            <person name="Arakawa K."/>
        </authorList>
    </citation>
    <scope>NUCLEOTIDE SEQUENCE</scope>
</reference>
<accession>A0A8X6U1M0</accession>
<dbReference type="Proteomes" id="UP000887013">
    <property type="component" value="Unassembled WGS sequence"/>
</dbReference>
<gene>
    <name evidence="1" type="ORF">NPIL_119151</name>
</gene>
<comment type="caution">
    <text evidence="1">The sequence shown here is derived from an EMBL/GenBank/DDBJ whole genome shotgun (WGS) entry which is preliminary data.</text>
</comment>
<proteinExistence type="predicted"/>
<sequence>MPQRLQYKRVWKGKLKEPLHFFHIRWVEPPSDYCSKAPNDTQFALFDKWYAAHFCRKKLRVWRWLPLRTTRPNRVLSQMGWVWGLLWDRELKADGFVLYSSQGFQWAPGDHSMRPRPTISVSLESRLLSPRRGRGHFESIGPMRSQSPILRPGCRPRGPLVGVRTGLSGEALFMRSHLRVTRPPLLWSKSRARFHIPLVLSLWNHGSDHLQLTDG</sequence>
<evidence type="ECO:0000313" key="1">
    <source>
        <dbReference type="EMBL" id="GFT80579.1"/>
    </source>
</evidence>
<protein>
    <submittedName>
        <fullName evidence="1">Uncharacterized protein</fullName>
    </submittedName>
</protein>
<organism evidence="1 2">
    <name type="scientific">Nephila pilipes</name>
    <name type="common">Giant wood spider</name>
    <name type="synonym">Nephila maculata</name>
    <dbReference type="NCBI Taxonomy" id="299642"/>
    <lineage>
        <taxon>Eukaryota</taxon>
        <taxon>Metazoa</taxon>
        <taxon>Ecdysozoa</taxon>
        <taxon>Arthropoda</taxon>
        <taxon>Chelicerata</taxon>
        <taxon>Arachnida</taxon>
        <taxon>Araneae</taxon>
        <taxon>Araneomorphae</taxon>
        <taxon>Entelegynae</taxon>
        <taxon>Araneoidea</taxon>
        <taxon>Nephilidae</taxon>
        <taxon>Nephila</taxon>
    </lineage>
</organism>
<name>A0A8X6U1M0_NEPPI</name>
<keyword evidence="2" id="KW-1185">Reference proteome</keyword>
<dbReference type="EMBL" id="BMAW01118571">
    <property type="protein sequence ID" value="GFT80579.1"/>
    <property type="molecule type" value="Genomic_DNA"/>
</dbReference>
<evidence type="ECO:0000313" key="2">
    <source>
        <dbReference type="Proteomes" id="UP000887013"/>
    </source>
</evidence>
<dbReference type="AlphaFoldDB" id="A0A8X6U1M0"/>